<dbReference type="AlphaFoldDB" id="A0A4R2HRA2"/>
<keyword evidence="3" id="KW-1185">Reference proteome</keyword>
<feature type="compositionally biased region" description="Low complexity" evidence="1">
    <location>
        <begin position="108"/>
        <end position="119"/>
    </location>
</feature>
<feature type="compositionally biased region" description="Basic and acidic residues" evidence="1">
    <location>
        <begin position="54"/>
        <end position="66"/>
    </location>
</feature>
<feature type="compositionally biased region" description="Gly residues" evidence="1">
    <location>
        <begin position="32"/>
        <end position="49"/>
    </location>
</feature>
<protein>
    <submittedName>
        <fullName evidence="2">Putative neutral zinc metallopeptidase</fullName>
    </submittedName>
</protein>
<organism evidence="2 3">
    <name type="scientific">Kribbella steppae</name>
    <dbReference type="NCBI Taxonomy" id="2512223"/>
    <lineage>
        <taxon>Bacteria</taxon>
        <taxon>Bacillati</taxon>
        <taxon>Actinomycetota</taxon>
        <taxon>Actinomycetes</taxon>
        <taxon>Propionibacteriales</taxon>
        <taxon>Kribbellaceae</taxon>
        <taxon>Kribbella</taxon>
    </lineage>
</organism>
<evidence type="ECO:0000256" key="1">
    <source>
        <dbReference type="SAM" id="MobiDB-lite"/>
    </source>
</evidence>
<dbReference type="OrthoDB" id="3508456at2"/>
<feature type="region of interest" description="Disordered" evidence="1">
    <location>
        <begin position="1"/>
        <end position="152"/>
    </location>
</feature>
<dbReference type="InterPro" id="IPR007343">
    <property type="entry name" value="Uncharacterised_pept_Zn_put"/>
</dbReference>
<evidence type="ECO:0000313" key="2">
    <source>
        <dbReference type="EMBL" id="TCO33446.1"/>
    </source>
</evidence>
<sequence length="457" mass="48775">MPEEHPDAEPSSTAGVSTPADPGVTPGPGTPPSGGGSPKPGHFLPGGAGDILTDGDRARAADRRQSLDLGKARTVTGPVDPTLRKKARPLPPHPGTEAGFGAPPPAPLTGAPLTPLAGTRRTGSSRPVGWHSPSSRTGAQFSAEPPPTTPPRQYSKAVIAGLSALTLLLVTGGTFAGFKLIDSYDSVDSPMARPTVRKSEPPLPVPADPTVTVTVQPVPDLVRLRQNKLYTVGKVPSVNCKEPAIKPNSQSAILKYYQAFLPCLNKAWAPLVKKAGYDFHPPRLVLQSKQAKSACEKDIGGVNYYCETADVISLNWQADLANYRKDPLGTRAWMMDAIAGMYGYHVQYLTEILTAAMSRKGWAKTEPEKLEWTRRRGLQSDCLGAAFLGANKKSLGLTGAKLDSWEYQKKHSGDDDEPKKPRIHGSFKNTWLWSSAGFKSTDPGSCNTFAALANKVS</sequence>
<dbReference type="Proteomes" id="UP000294508">
    <property type="component" value="Unassembled WGS sequence"/>
</dbReference>
<dbReference type="Pfam" id="PF04228">
    <property type="entry name" value="Zn_peptidase"/>
    <property type="match status" value="1"/>
</dbReference>
<gene>
    <name evidence="2" type="ORF">EV652_103447</name>
</gene>
<evidence type="ECO:0000313" key="3">
    <source>
        <dbReference type="Proteomes" id="UP000294508"/>
    </source>
</evidence>
<dbReference type="EMBL" id="SLWN01000003">
    <property type="protein sequence ID" value="TCO33446.1"/>
    <property type="molecule type" value="Genomic_DNA"/>
</dbReference>
<reference evidence="2 3" key="1">
    <citation type="journal article" date="2015" name="Stand. Genomic Sci.">
        <title>Genomic Encyclopedia of Bacterial and Archaeal Type Strains, Phase III: the genomes of soil and plant-associated and newly described type strains.</title>
        <authorList>
            <person name="Whitman W.B."/>
            <person name="Woyke T."/>
            <person name="Klenk H.P."/>
            <person name="Zhou Y."/>
            <person name="Lilburn T.G."/>
            <person name="Beck B.J."/>
            <person name="De Vos P."/>
            <person name="Vandamme P."/>
            <person name="Eisen J.A."/>
            <person name="Garrity G."/>
            <person name="Hugenholtz P."/>
            <person name="Kyrpides N.C."/>
        </authorList>
    </citation>
    <scope>NUCLEOTIDE SEQUENCE [LARGE SCALE GENOMIC DNA]</scope>
    <source>
        <strain evidence="2 3">VKM Ac-2572</strain>
    </source>
</reference>
<comment type="caution">
    <text evidence="2">The sequence shown here is derived from an EMBL/GenBank/DDBJ whole genome shotgun (WGS) entry which is preliminary data.</text>
</comment>
<dbReference type="RefSeq" id="WP_132208901.1">
    <property type="nucleotide sequence ID" value="NZ_SLWN01000003.1"/>
</dbReference>
<accession>A0A4R2HRA2</accession>
<proteinExistence type="predicted"/>
<name>A0A4R2HRA2_9ACTN</name>